<dbReference type="STRING" id="568069.A0A1J1J0A2"/>
<name>A0A1J1J0A2_9DIPT</name>
<feature type="transmembrane region" description="Helical" evidence="9">
    <location>
        <begin position="119"/>
        <end position="138"/>
    </location>
</feature>
<dbReference type="Pfam" id="PF02949">
    <property type="entry name" value="7tm_6"/>
    <property type="match status" value="1"/>
</dbReference>
<evidence type="ECO:0000256" key="4">
    <source>
        <dbReference type="ARBA" id="ARBA00022725"/>
    </source>
</evidence>
<keyword evidence="2 9" id="KW-0716">Sensory transduction</keyword>
<dbReference type="GO" id="GO:0005549">
    <property type="term" value="F:odorant binding"/>
    <property type="evidence" value="ECO:0007669"/>
    <property type="project" value="InterPro"/>
</dbReference>
<keyword evidence="11" id="KW-1185">Reference proteome</keyword>
<feature type="transmembrane region" description="Helical" evidence="9">
    <location>
        <begin position="59"/>
        <end position="77"/>
    </location>
</feature>
<protein>
    <recommendedName>
        <fullName evidence="9">Odorant receptor</fullName>
    </recommendedName>
</protein>
<dbReference type="GO" id="GO:0004984">
    <property type="term" value="F:olfactory receptor activity"/>
    <property type="evidence" value="ECO:0007669"/>
    <property type="project" value="InterPro"/>
</dbReference>
<dbReference type="Proteomes" id="UP000183832">
    <property type="component" value="Unassembled WGS sequence"/>
</dbReference>
<dbReference type="InterPro" id="IPR004117">
    <property type="entry name" value="7tm6_olfct_rcpt"/>
</dbReference>
<feature type="transmembrane region" description="Helical" evidence="9">
    <location>
        <begin position="175"/>
        <end position="198"/>
    </location>
</feature>
<comment type="subcellular location">
    <subcellularLocation>
        <location evidence="9">Cell membrane</location>
        <topology evidence="9">Multi-pass membrane protein</topology>
    </subcellularLocation>
    <subcellularLocation>
        <location evidence="1">Membrane</location>
        <topology evidence="1">Multi-pass membrane protein</topology>
    </subcellularLocation>
</comment>
<dbReference type="AlphaFoldDB" id="A0A1J1J0A2"/>
<keyword evidence="4 9" id="KW-0552">Olfaction</keyword>
<gene>
    <name evidence="10" type="primary">similar to Odorant receptor 9a</name>
    <name evidence="10" type="ORF">CLUMA_CG017364</name>
</gene>
<comment type="caution">
    <text evidence="9">Lacks conserved residue(s) required for the propagation of feature annotation.</text>
</comment>
<evidence type="ECO:0000256" key="5">
    <source>
        <dbReference type="ARBA" id="ARBA00022989"/>
    </source>
</evidence>
<feature type="transmembrane region" description="Helical" evidence="9">
    <location>
        <begin position="275"/>
        <end position="294"/>
    </location>
</feature>
<evidence type="ECO:0000256" key="3">
    <source>
        <dbReference type="ARBA" id="ARBA00022692"/>
    </source>
</evidence>
<keyword evidence="8 9" id="KW-0807">Transducer</keyword>
<keyword evidence="5 9" id="KW-1133">Transmembrane helix</keyword>
<evidence type="ECO:0000313" key="11">
    <source>
        <dbReference type="Proteomes" id="UP000183832"/>
    </source>
</evidence>
<evidence type="ECO:0000256" key="1">
    <source>
        <dbReference type="ARBA" id="ARBA00004141"/>
    </source>
</evidence>
<dbReference type="PANTHER" id="PTHR21137:SF43">
    <property type="entry name" value="ODORANT RECEPTOR 47A-RELATED"/>
    <property type="match status" value="1"/>
</dbReference>
<dbReference type="GO" id="GO:0005886">
    <property type="term" value="C:plasma membrane"/>
    <property type="evidence" value="ECO:0007669"/>
    <property type="project" value="UniProtKB-SubCell"/>
</dbReference>
<evidence type="ECO:0000256" key="6">
    <source>
        <dbReference type="ARBA" id="ARBA00023136"/>
    </source>
</evidence>
<reference evidence="10 11" key="1">
    <citation type="submission" date="2015-04" db="EMBL/GenBank/DDBJ databases">
        <authorList>
            <person name="Syromyatnikov M.Y."/>
            <person name="Popov V.N."/>
        </authorList>
    </citation>
    <scope>NUCLEOTIDE SEQUENCE [LARGE SCALE GENOMIC DNA]</scope>
</reference>
<keyword evidence="6 9" id="KW-0472">Membrane</keyword>
<proteinExistence type="inferred from homology"/>
<organism evidence="10 11">
    <name type="scientific">Clunio marinus</name>
    <dbReference type="NCBI Taxonomy" id="568069"/>
    <lineage>
        <taxon>Eukaryota</taxon>
        <taxon>Metazoa</taxon>
        <taxon>Ecdysozoa</taxon>
        <taxon>Arthropoda</taxon>
        <taxon>Hexapoda</taxon>
        <taxon>Insecta</taxon>
        <taxon>Pterygota</taxon>
        <taxon>Neoptera</taxon>
        <taxon>Endopterygota</taxon>
        <taxon>Diptera</taxon>
        <taxon>Nematocera</taxon>
        <taxon>Chironomoidea</taxon>
        <taxon>Chironomidae</taxon>
        <taxon>Clunio</taxon>
    </lineage>
</organism>
<keyword evidence="3 9" id="KW-0812">Transmembrane</keyword>
<dbReference type="GO" id="GO:0007165">
    <property type="term" value="P:signal transduction"/>
    <property type="evidence" value="ECO:0007669"/>
    <property type="project" value="UniProtKB-KW"/>
</dbReference>
<accession>A0A1J1J0A2</accession>
<evidence type="ECO:0000256" key="8">
    <source>
        <dbReference type="ARBA" id="ARBA00023224"/>
    </source>
</evidence>
<evidence type="ECO:0000313" key="10">
    <source>
        <dbReference type="EMBL" id="CRL04265.1"/>
    </source>
</evidence>
<dbReference type="PANTHER" id="PTHR21137">
    <property type="entry name" value="ODORANT RECEPTOR"/>
    <property type="match status" value="1"/>
</dbReference>
<feature type="transmembrane region" description="Helical" evidence="9">
    <location>
        <begin position="26"/>
        <end position="47"/>
    </location>
</feature>
<evidence type="ECO:0000256" key="9">
    <source>
        <dbReference type="RuleBase" id="RU351113"/>
    </source>
</evidence>
<keyword evidence="7 9" id="KW-0675">Receptor</keyword>
<evidence type="ECO:0000256" key="2">
    <source>
        <dbReference type="ARBA" id="ARBA00022606"/>
    </source>
</evidence>
<dbReference type="EMBL" id="CVRI01000063">
    <property type="protein sequence ID" value="CRL04265.1"/>
    <property type="molecule type" value="Genomic_DNA"/>
</dbReference>
<evidence type="ECO:0000256" key="7">
    <source>
        <dbReference type="ARBA" id="ARBA00023170"/>
    </source>
</evidence>
<comment type="similarity">
    <text evidence="9">Belongs to the insect chemoreceptor superfamily. Heteromeric odorant receptor channel (TC 1.A.69) family.</text>
</comment>
<sequence>MSMWDFTIYHLKIIACQRRYIFKDKIWVIFNVFSYAFFGIPIFLFIIQSFKVITDVAEMLLPFVIEFNVFIKICTFYSNRETFYLLMEEMEEVRANRVNNFVVKYEMSRMEYYLNIFKVLYSRILIFAGTSFWLAPIIHTCIMKKFLGHDDFQRYMPIKAIYPFDMYATPYYEFLYFYISYPIFLSIYGSGGVDIMFFEFCRALCDEFDIIQRAADTETEDKKILIGHHSKVLKVADQLVALMEPIIFVQFLIGSLTLCVVGFQLVMSDDFVQKFVVTFLGLSVTGQLFFYSLFAQLLADYSTTAADFSFALDTDYVLFIMRAQKSVVVKGGFYLATLETFNDIVSSAGSLIALMQSFVA</sequence>
<dbReference type="OrthoDB" id="7778076at2759"/>
<feature type="transmembrane region" description="Helical" evidence="9">
    <location>
        <begin position="239"/>
        <end position="263"/>
    </location>
</feature>